<protein>
    <recommendedName>
        <fullName evidence="3">Ig-like domain-containing protein</fullName>
    </recommendedName>
</protein>
<proteinExistence type="predicted"/>
<dbReference type="Proteomes" id="UP001629260">
    <property type="component" value="Unassembled WGS sequence"/>
</dbReference>
<gene>
    <name evidence="1" type="ORF">ABS764_16090</name>
</gene>
<dbReference type="InterPro" id="IPR035986">
    <property type="entry name" value="PKD_dom_sf"/>
</dbReference>
<reference evidence="1 2" key="1">
    <citation type="submission" date="2024-06" db="EMBL/GenBank/DDBJ databases">
        <authorList>
            <person name="Kaempfer P."/>
            <person name="Viver T."/>
        </authorList>
    </citation>
    <scope>NUCLEOTIDE SEQUENCE [LARGE SCALE GENOMIC DNA]</scope>
    <source>
        <strain evidence="1 2">ST-87</strain>
    </source>
</reference>
<feature type="non-terminal residue" evidence="1">
    <location>
        <position position="1"/>
    </location>
</feature>
<comment type="caution">
    <text evidence="1">The sequence shown here is derived from an EMBL/GenBank/DDBJ whole genome shotgun (WGS) entry which is preliminary data.</text>
</comment>
<organism evidence="1 2">
    <name type="scientific">Flavobacterium plantiphilum</name>
    <dbReference type="NCBI Taxonomy" id="3163297"/>
    <lineage>
        <taxon>Bacteria</taxon>
        <taxon>Pseudomonadati</taxon>
        <taxon>Bacteroidota</taxon>
        <taxon>Flavobacteriia</taxon>
        <taxon>Flavobacteriales</taxon>
        <taxon>Flavobacteriaceae</taxon>
        <taxon>Flavobacterium</taxon>
    </lineage>
</organism>
<keyword evidence="2" id="KW-1185">Reference proteome</keyword>
<sequence>VTTTYTVTKTHIASGCSDTDEVTVTVNKVLPNANAGNDGLILCGTSTVLLSGSSTTPGATFAWVASNGGNIVSGADTATPTVNTAGTYTLTVTNPANGCTATDDVMVTVQVCSDALCTYTQGYYGNIGGMSCAPDGLGGFASYTTKSLIEKALANYGGAMYIGIKDVRHVSVMNTMTDIDAVIAVLPGGGMSKVLPTGPNNGLHSISNLPQSLLRDGNINNTLLAQTIVLGLNLGINSNLGNFELQAGTFATADSEGGCGSDTAKARSCNPDGTANNEYEFYSIPANIVTALGGNATVQGLFALANQALGGGSTNGVSLSAIADAVDKINNAFDGCRIPMGYGIQPLECPVIEPVASDLTAKTIEAAGFIAYPVPIEGQLSVQCTFDYTSGVTIEVFNSKNQLVYTKTEAQCTNGTIITLDYNFNSEQQQVFYIRLTTSEGSTVHDVISAAK</sequence>
<dbReference type="InterPro" id="IPR013783">
    <property type="entry name" value="Ig-like_fold"/>
</dbReference>
<accession>A0ABW8XX81</accession>
<evidence type="ECO:0008006" key="3">
    <source>
        <dbReference type="Google" id="ProtNLM"/>
    </source>
</evidence>
<evidence type="ECO:0000313" key="2">
    <source>
        <dbReference type="Proteomes" id="UP001629260"/>
    </source>
</evidence>
<dbReference type="EMBL" id="JBELQA010000011">
    <property type="protein sequence ID" value="MFL9832374.1"/>
    <property type="molecule type" value="Genomic_DNA"/>
</dbReference>
<evidence type="ECO:0000313" key="1">
    <source>
        <dbReference type="EMBL" id="MFL9832374.1"/>
    </source>
</evidence>
<name>A0ABW8XX81_9FLAO</name>
<dbReference type="SUPFAM" id="SSF49299">
    <property type="entry name" value="PKD domain"/>
    <property type="match status" value="1"/>
</dbReference>
<dbReference type="Gene3D" id="2.60.40.10">
    <property type="entry name" value="Immunoglobulins"/>
    <property type="match status" value="1"/>
</dbReference>
<dbReference type="CDD" id="cd00146">
    <property type="entry name" value="PKD"/>
    <property type="match status" value="1"/>
</dbReference>